<dbReference type="SMART" id="SM00088">
    <property type="entry name" value="PINT"/>
    <property type="match status" value="1"/>
</dbReference>
<dbReference type="OMA" id="SEENWKD"/>
<keyword evidence="11" id="KW-1185">Reference proteome</keyword>
<dbReference type="PROSITE" id="PS50250">
    <property type="entry name" value="PCI"/>
    <property type="match status" value="1"/>
</dbReference>
<gene>
    <name evidence="10" type="ORF">SPPG_05367</name>
</gene>
<dbReference type="Proteomes" id="UP000053201">
    <property type="component" value="Unassembled WGS sequence"/>
</dbReference>
<keyword evidence="5" id="KW-0963">Cytoplasm</keyword>
<evidence type="ECO:0000313" key="10">
    <source>
        <dbReference type="EMBL" id="KNC99107.1"/>
    </source>
</evidence>
<evidence type="ECO:0000256" key="1">
    <source>
        <dbReference type="ARBA" id="ARBA00004123"/>
    </source>
</evidence>
<evidence type="ECO:0000313" key="11">
    <source>
        <dbReference type="Proteomes" id="UP000053201"/>
    </source>
</evidence>
<feature type="region of interest" description="Disordered" evidence="8">
    <location>
        <begin position="1"/>
        <end position="32"/>
    </location>
</feature>
<dbReference type="GO" id="GO:0005737">
    <property type="term" value="C:cytoplasm"/>
    <property type="evidence" value="ECO:0007669"/>
    <property type="project" value="UniProtKB-SubCell"/>
</dbReference>
<proteinExistence type="inferred from homology"/>
<evidence type="ECO:0000256" key="3">
    <source>
        <dbReference type="ARBA" id="ARBA00009318"/>
    </source>
</evidence>
<dbReference type="InterPro" id="IPR036390">
    <property type="entry name" value="WH_DNA-bd_sf"/>
</dbReference>
<name>A0A0L0HDA9_SPIPD</name>
<dbReference type="EMBL" id="KQ257458">
    <property type="protein sequence ID" value="KNC99107.1"/>
    <property type="molecule type" value="Genomic_DNA"/>
</dbReference>
<sequence length="447" mass="52360">MSDMDDDDFMHEDDEEEFDFDYEDEDEEEPDVDLENKYYNAKGHKEDDPETAIKEFQKVVDAEEEKGDWGFKALKQMVKLSFGQNDYQATLRYYEELITYVKSAVTRNYSEKSINNILDFVSSSPDMKFLEDFYSVTLRALEEAKNERLWTKTNLKLAKLWLDRHEYARLNKILRQLHQSCQNDDGTDDQKKGTLLLEIFALEIQMYTETKNNKKLKALYQQCLHVKSAIPHPRIMGVIRECGGKMHMGEKEWEKAQIDFFEAFKNYDEAGDPQRIQCLKYLVLANMLMESQINPFDSQETKPYKNDPQIVAMTDMVNAYQRKELWEVEKILRNNKATILGDPFIRTYIDDVLKNIRTQVLIKLIKPYTRIEIPFVSKQLNISTSEVEDLLVGLILDNKVDGRIDQVNQRLELHSHSTDTLHYNALDKWSTNIGALYKSCIHKMSAG</sequence>
<accession>A0A0L0HDA9</accession>
<dbReference type="Gene3D" id="1.25.40.570">
    <property type="match status" value="1"/>
</dbReference>
<evidence type="ECO:0000256" key="7">
    <source>
        <dbReference type="ARBA" id="ARBA00023242"/>
    </source>
</evidence>
<dbReference type="STRING" id="645134.A0A0L0HDA9"/>
<reference evidence="10 11" key="1">
    <citation type="submission" date="2009-08" db="EMBL/GenBank/DDBJ databases">
        <title>The Genome Sequence of Spizellomyces punctatus strain DAOM BR117.</title>
        <authorList>
            <consortium name="The Broad Institute Genome Sequencing Platform"/>
            <person name="Russ C."/>
            <person name="Cuomo C."/>
            <person name="Shea T."/>
            <person name="Young S.K."/>
            <person name="Zeng Q."/>
            <person name="Koehrsen M."/>
            <person name="Haas B."/>
            <person name="Borodovsky M."/>
            <person name="Guigo R."/>
            <person name="Alvarado L."/>
            <person name="Berlin A."/>
            <person name="Bochicchio J."/>
            <person name="Borenstein D."/>
            <person name="Chapman S."/>
            <person name="Chen Z."/>
            <person name="Engels R."/>
            <person name="Freedman E."/>
            <person name="Gellesch M."/>
            <person name="Goldberg J."/>
            <person name="Griggs A."/>
            <person name="Gujja S."/>
            <person name="Heiman D."/>
            <person name="Hepburn T."/>
            <person name="Howarth C."/>
            <person name="Jen D."/>
            <person name="Larson L."/>
            <person name="Lewis B."/>
            <person name="Mehta T."/>
            <person name="Park D."/>
            <person name="Pearson M."/>
            <person name="Roberts A."/>
            <person name="Saif S."/>
            <person name="Shenoy N."/>
            <person name="Sisk P."/>
            <person name="Stolte C."/>
            <person name="Sykes S."/>
            <person name="Thomson T."/>
            <person name="Walk T."/>
            <person name="White J."/>
            <person name="Yandava C."/>
            <person name="Burger G."/>
            <person name="Gray M.W."/>
            <person name="Holland P.W.H."/>
            <person name="King N."/>
            <person name="Lang F.B.F."/>
            <person name="Roger A.J."/>
            <person name="Ruiz-Trillo I."/>
            <person name="Lander E."/>
            <person name="Nusbaum C."/>
        </authorList>
    </citation>
    <scope>NUCLEOTIDE SEQUENCE [LARGE SCALE GENOMIC DNA]</scope>
    <source>
        <strain evidence="10 11">DAOM BR117</strain>
    </source>
</reference>
<keyword evidence="7" id="KW-0539">Nucleus</keyword>
<dbReference type="FunCoup" id="A0A0L0HDA9">
    <property type="interactions" value="567"/>
</dbReference>
<evidence type="ECO:0000256" key="2">
    <source>
        <dbReference type="ARBA" id="ARBA00004496"/>
    </source>
</evidence>
<comment type="similarity">
    <text evidence="3">Belongs to the CSN2 family.</text>
</comment>
<dbReference type="SUPFAM" id="SSF46785">
    <property type="entry name" value="Winged helix' DNA-binding domain"/>
    <property type="match status" value="1"/>
</dbReference>
<feature type="domain" description="PCI" evidence="9">
    <location>
        <begin position="249"/>
        <end position="418"/>
    </location>
</feature>
<dbReference type="GO" id="GO:0008180">
    <property type="term" value="C:COP9 signalosome"/>
    <property type="evidence" value="ECO:0007669"/>
    <property type="project" value="UniProtKB-KW"/>
</dbReference>
<evidence type="ECO:0000256" key="4">
    <source>
        <dbReference type="ARBA" id="ARBA00014879"/>
    </source>
</evidence>
<dbReference type="eggNOG" id="KOG1464">
    <property type="taxonomic scope" value="Eukaryota"/>
</dbReference>
<dbReference type="OrthoDB" id="194139at2759"/>
<dbReference type="AlphaFoldDB" id="A0A0L0HDA9"/>
<dbReference type="PANTHER" id="PTHR10678">
    <property type="entry name" value="26S PROTEASOME NON-ATPASE REGULATORY SUBUNIT 11/COP9 SIGNALOSOME COMPLEX SUBUNIT 2"/>
    <property type="match status" value="1"/>
</dbReference>
<dbReference type="Pfam" id="PF25983">
    <property type="entry name" value="COPS2_C"/>
    <property type="match status" value="1"/>
</dbReference>
<evidence type="ECO:0000259" key="9">
    <source>
        <dbReference type="PROSITE" id="PS50250"/>
    </source>
</evidence>
<dbReference type="InterPro" id="IPR050871">
    <property type="entry name" value="26S_Proteasome/COP9_Components"/>
</dbReference>
<organism evidence="10 11">
    <name type="scientific">Spizellomyces punctatus (strain DAOM BR117)</name>
    <dbReference type="NCBI Taxonomy" id="645134"/>
    <lineage>
        <taxon>Eukaryota</taxon>
        <taxon>Fungi</taxon>
        <taxon>Fungi incertae sedis</taxon>
        <taxon>Chytridiomycota</taxon>
        <taxon>Chytridiomycota incertae sedis</taxon>
        <taxon>Chytridiomycetes</taxon>
        <taxon>Spizellomycetales</taxon>
        <taxon>Spizellomycetaceae</taxon>
        <taxon>Spizellomyces</taxon>
    </lineage>
</organism>
<dbReference type="InterPro" id="IPR000717">
    <property type="entry name" value="PCI_dom"/>
</dbReference>
<dbReference type="InterPro" id="IPR058796">
    <property type="entry name" value="COPS2_C"/>
</dbReference>
<evidence type="ECO:0000256" key="6">
    <source>
        <dbReference type="ARBA" id="ARBA00022790"/>
    </source>
</evidence>
<protein>
    <recommendedName>
        <fullName evidence="4">COP9 signalosome complex subunit 2</fullName>
    </recommendedName>
</protein>
<keyword evidence="6" id="KW-0736">Signalosome</keyword>
<dbReference type="FunFam" id="1.25.40.570:FF:000011">
    <property type="entry name" value="COP9 signalosome complex subunit 2"/>
    <property type="match status" value="1"/>
</dbReference>
<comment type="subcellular location">
    <subcellularLocation>
        <location evidence="2">Cytoplasm</location>
    </subcellularLocation>
    <subcellularLocation>
        <location evidence="1">Nucleus</location>
    </subcellularLocation>
</comment>
<evidence type="ECO:0000256" key="8">
    <source>
        <dbReference type="SAM" id="MobiDB-lite"/>
    </source>
</evidence>
<dbReference type="InParanoid" id="A0A0L0HDA9"/>
<evidence type="ECO:0000256" key="5">
    <source>
        <dbReference type="ARBA" id="ARBA00022490"/>
    </source>
</evidence>
<dbReference type="Pfam" id="PF01399">
    <property type="entry name" value="PCI"/>
    <property type="match status" value="1"/>
</dbReference>
<dbReference type="VEuPathDB" id="FungiDB:SPPG_05367"/>
<dbReference type="RefSeq" id="XP_016607147.1">
    <property type="nucleotide sequence ID" value="XM_016753583.1"/>
</dbReference>
<dbReference type="GeneID" id="27688745"/>
<dbReference type="SMART" id="SM00753">
    <property type="entry name" value="PAM"/>
    <property type="match status" value="1"/>
</dbReference>